<organism evidence="11 12">
    <name type="scientific">Cupriavidus gilardii</name>
    <dbReference type="NCBI Taxonomy" id="82541"/>
    <lineage>
        <taxon>Bacteria</taxon>
        <taxon>Pseudomonadati</taxon>
        <taxon>Pseudomonadota</taxon>
        <taxon>Betaproteobacteria</taxon>
        <taxon>Burkholderiales</taxon>
        <taxon>Burkholderiaceae</taxon>
        <taxon>Cupriavidus</taxon>
    </lineage>
</organism>
<reference evidence="11 12" key="1">
    <citation type="submission" date="2020-05" db="EMBL/GenBank/DDBJ databases">
        <title>MicrobeNet Type strains.</title>
        <authorList>
            <person name="Nicholson A.C."/>
        </authorList>
    </citation>
    <scope>NUCLEOTIDE SEQUENCE [LARGE SCALE GENOMIC DNA]</scope>
    <source>
        <strain evidence="11 12">ATCC 700815</strain>
    </source>
</reference>
<keyword evidence="6 10" id="KW-1133">Transmembrane helix</keyword>
<keyword evidence="2" id="KW-0813">Transport</keyword>
<feature type="transmembrane region" description="Helical" evidence="10">
    <location>
        <begin position="597"/>
        <end position="618"/>
    </location>
</feature>
<feature type="transmembrane region" description="Helical" evidence="10">
    <location>
        <begin position="258"/>
        <end position="275"/>
    </location>
</feature>
<dbReference type="GO" id="GO:0015658">
    <property type="term" value="F:branched-chain amino acid transmembrane transporter activity"/>
    <property type="evidence" value="ECO:0007669"/>
    <property type="project" value="InterPro"/>
</dbReference>
<feature type="transmembrane region" description="Helical" evidence="10">
    <location>
        <begin position="430"/>
        <end position="448"/>
    </location>
</feature>
<gene>
    <name evidence="11" type="ORF">HLB16_15685</name>
</gene>
<name>A0A849BDW2_9BURK</name>
<comment type="caution">
    <text evidence="11">The sequence shown here is derived from an EMBL/GenBank/DDBJ whole genome shotgun (WGS) entry which is preliminary data.</text>
</comment>
<evidence type="ECO:0000256" key="1">
    <source>
        <dbReference type="ARBA" id="ARBA00004651"/>
    </source>
</evidence>
<feature type="transmembrane region" description="Helical" evidence="10">
    <location>
        <begin position="148"/>
        <end position="165"/>
    </location>
</feature>
<evidence type="ECO:0000313" key="11">
    <source>
        <dbReference type="EMBL" id="NNH12314.1"/>
    </source>
</evidence>
<dbReference type="InterPro" id="IPR052157">
    <property type="entry name" value="BCAA_transport_permease"/>
</dbReference>
<evidence type="ECO:0000256" key="4">
    <source>
        <dbReference type="ARBA" id="ARBA00022692"/>
    </source>
</evidence>
<keyword evidence="5" id="KW-0029">Amino-acid transport</keyword>
<dbReference type="Proteomes" id="UP000542973">
    <property type="component" value="Unassembled WGS sequence"/>
</dbReference>
<feature type="transmembrane region" description="Helical" evidence="10">
    <location>
        <begin position="20"/>
        <end position="37"/>
    </location>
</feature>
<dbReference type="InterPro" id="IPR001851">
    <property type="entry name" value="ABC_transp_permease"/>
</dbReference>
<evidence type="ECO:0000256" key="3">
    <source>
        <dbReference type="ARBA" id="ARBA00022475"/>
    </source>
</evidence>
<feature type="transmembrane region" description="Helical" evidence="10">
    <location>
        <begin position="561"/>
        <end position="585"/>
    </location>
</feature>
<keyword evidence="7 10" id="KW-0472">Membrane</keyword>
<protein>
    <submittedName>
        <fullName evidence="11">ABC transporter permease</fullName>
    </submittedName>
</protein>
<feature type="region of interest" description="Disordered" evidence="9">
    <location>
        <begin position="629"/>
        <end position="658"/>
    </location>
</feature>
<evidence type="ECO:0000256" key="6">
    <source>
        <dbReference type="ARBA" id="ARBA00022989"/>
    </source>
</evidence>
<dbReference type="PANTHER" id="PTHR11795:SF442">
    <property type="entry name" value="ABC TRANSPORTER ATP-BINDING PROTEIN"/>
    <property type="match status" value="1"/>
</dbReference>
<feature type="transmembrane region" description="Helical" evidence="10">
    <location>
        <begin position="232"/>
        <end position="253"/>
    </location>
</feature>
<evidence type="ECO:0000256" key="10">
    <source>
        <dbReference type="SAM" id="Phobius"/>
    </source>
</evidence>
<feature type="compositionally biased region" description="Low complexity" evidence="9">
    <location>
        <begin position="631"/>
        <end position="658"/>
    </location>
</feature>
<dbReference type="AlphaFoldDB" id="A0A849BDW2"/>
<dbReference type="GO" id="GO:0005886">
    <property type="term" value="C:plasma membrane"/>
    <property type="evidence" value="ECO:0007669"/>
    <property type="project" value="UniProtKB-SubCell"/>
</dbReference>
<dbReference type="RefSeq" id="WP_053823308.1">
    <property type="nucleotide sequence ID" value="NZ_BAAAEB010000031.1"/>
</dbReference>
<evidence type="ECO:0000313" key="12">
    <source>
        <dbReference type="Proteomes" id="UP000542973"/>
    </source>
</evidence>
<dbReference type="CDD" id="cd06582">
    <property type="entry name" value="TM_PBP1_LivH_like"/>
    <property type="match status" value="1"/>
</dbReference>
<dbReference type="InterPro" id="IPR043428">
    <property type="entry name" value="LivM-like"/>
</dbReference>
<feature type="transmembrane region" description="Helical" evidence="10">
    <location>
        <begin position="520"/>
        <end position="541"/>
    </location>
</feature>
<feature type="transmembrane region" description="Helical" evidence="10">
    <location>
        <begin position="192"/>
        <end position="212"/>
    </location>
</feature>
<evidence type="ECO:0000256" key="2">
    <source>
        <dbReference type="ARBA" id="ARBA00022448"/>
    </source>
</evidence>
<feature type="transmembrane region" description="Helical" evidence="10">
    <location>
        <begin position="44"/>
        <end position="60"/>
    </location>
</feature>
<evidence type="ECO:0000256" key="9">
    <source>
        <dbReference type="SAM" id="MobiDB-lite"/>
    </source>
</evidence>
<feature type="transmembrane region" description="Helical" evidence="10">
    <location>
        <begin position="404"/>
        <end position="423"/>
    </location>
</feature>
<evidence type="ECO:0000256" key="5">
    <source>
        <dbReference type="ARBA" id="ARBA00022970"/>
    </source>
</evidence>
<feature type="transmembrane region" description="Helical" evidence="10">
    <location>
        <begin position="101"/>
        <end position="120"/>
    </location>
</feature>
<comment type="subcellular location">
    <subcellularLocation>
        <location evidence="1">Cell membrane</location>
        <topology evidence="1">Multi-pass membrane protein</topology>
    </subcellularLocation>
</comment>
<evidence type="ECO:0000256" key="8">
    <source>
        <dbReference type="ARBA" id="ARBA00037998"/>
    </source>
</evidence>
<dbReference type="GO" id="GO:0006865">
    <property type="term" value="P:amino acid transport"/>
    <property type="evidence" value="ECO:0007669"/>
    <property type="project" value="UniProtKB-KW"/>
</dbReference>
<sequence length="658" mass="69279">MTLTSLLAQLLNGLAEASTMFLVAAGLSLIFGVTRIVNFAHGSFFMLGIYLSYTVVSRIGETAAGFWGGVLVSALLVAAIGALVECLILRRIYQAPELFQLLATFALVLVIKDAALFVWGPEDLFGPRAPGLSGAVEILGQRFPQYDLVLIAIGPLVLGLLWLLLTRTRWGTLLRAATQDREMVGALGTNQAWLFTGVFALGCFLAGLAGALQGPRVPANLALDLETIGSAFVVVVVGGMGSIPGAFLAALLIAEIKALCIALGTVSFGGVEIALTRMTLVVEFLVMAVILVVRPWGLLGKPQAPSRNGAELEAPLRAPGKAVKLAGALTVVALLLVPLLAQTYPYLTVLLVEILIAVLFAASLHFIMGPGGLHSFGHAAYFGLGAYAAALLLTKWQLPMESTLLLAPLLACAGAIVFGWFCVRLSGTYLAMLTLAFAQIVWSVIYQWDGFTGGSNGLLGVWPAGWLSSPTAFYYLTMGLCCLCVLALRRILFAPFGYAMRAGRDSALRAEAIGIDVKRVQWVAFAIAGLFCGMAGVLFAYSKGSISPEAISVGRSVDGLVMVLLGGVQTLAGPLVGASVFTWLHDTIARETEYWRALLGATMLLLVILFPAGIVGSLRKRFVRETEPAEAEPAAGASGQSGASASSSWQSPSLKEPA</sequence>
<proteinExistence type="inferred from homology"/>
<dbReference type="PANTHER" id="PTHR11795">
    <property type="entry name" value="BRANCHED-CHAIN AMINO ACID TRANSPORT SYSTEM PERMEASE PROTEIN LIVH"/>
    <property type="match status" value="1"/>
</dbReference>
<evidence type="ECO:0000256" key="7">
    <source>
        <dbReference type="ARBA" id="ARBA00023136"/>
    </source>
</evidence>
<comment type="similarity">
    <text evidence="8">Belongs to the binding-protein-dependent transport system permease family. LivHM subfamily.</text>
</comment>
<feature type="transmembrane region" description="Helical" evidence="10">
    <location>
        <begin position="379"/>
        <end position="398"/>
    </location>
</feature>
<keyword evidence="4 10" id="KW-0812">Transmembrane</keyword>
<dbReference type="Pfam" id="PF02653">
    <property type="entry name" value="BPD_transp_2"/>
    <property type="match status" value="2"/>
</dbReference>
<dbReference type="EMBL" id="JABEMD010000026">
    <property type="protein sequence ID" value="NNH12314.1"/>
    <property type="molecule type" value="Genomic_DNA"/>
</dbReference>
<feature type="transmembrane region" description="Helical" evidence="10">
    <location>
        <begin position="347"/>
        <end position="367"/>
    </location>
</feature>
<dbReference type="CDD" id="cd06581">
    <property type="entry name" value="TM_PBP1_LivM_like"/>
    <property type="match status" value="1"/>
</dbReference>
<keyword evidence="3" id="KW-1003">Cell membrane</keyword>
<accession>A0A849BDW2</accession>
<feature type="transmembrane region" description="Helical" evidence="10">
    <location>
        <begin position="472"/>
        <end position="499"/>
    </location>
</feature>
<feature type="transmembrane region" description="Helical" evidence="10">
    <location>
        <begin position="66"/>
        <end position="89"/>
    </location>
</feature>